<dbReference type="PROSITE" id="PS51819">
    <property type="entry name" value="VOC"/>
    <property type="match status" value="1"/>
</dbReference>
<accession>A0A840L667</accession>
<reference evidence="2 3" key="1">
    <citation type="submission" date="2020-08" db="EMBL/GenBank/DDBJ databases">
        <title>Functional genomics of gut bacteria from endangered species of beetles.</title>
        <authorList>
            <person name="Carlos-Shanley C."/>
        </authorList>
    </citation>
    <scope>NUCLEOTIDE SEQUENCE [LARGE SCALE GENOMIC DNA]</scope>
    <source>
        <strain evidence="2 3">S00239</strain>
    </source>
</reference>
<dbReference type="CDD" id="cd07262">
    <property type="entry name" value="VOC_like"/>
    <property type="match status" value="1"/>
</dbReference>
<sequence>MGMLHHLSFGVKNLRRAADFYDAVLEPLGYVRVWTDFEGDADTQAVGYGEPGSDDKLALKQRPDNAVAPGPGFHLAFSAPSREAVDRFHAAALGQGGQDNGAPGLRPHYGPHYYAAFVVDPEGIRIEAVINTEV</sequence>
<dbReference type="InterPro" id="IPR037523">
    <property type="entry name" value="VOC_core"/>
</dbReference>
<name>A0A840L667_9BURK</name>
<organism evidence="2 3">
    <name type="scientific">Roseateles oligotrophus</name>
    <dbReference type="NCBI Taxonomy" id="1769250"/>
    <lineage>
        <taxon>Bacteria</taxon>
        <taxon>Pseudomonadati</taxon>
        <taxon>Pseudomonadota</taxon>
        <taxon>Betaproteobacteria</taxon>
        <taxon>Burkholderiales</taxon>
        <taxon>Sphaerotilaceae</taxon>
        <taxon>Roseateles</taxon>
    </lineage>
</organism>
<dbReference type="Pfam" id="PF00903">
    <property type="entry name" value="Glyoxalase"/>
    <property type="match status" value="1"/>
</dbReference>
<dbReference type="PANTHER" id="PTHR35006">
    <property type="entry name" value="GLYOXALASE FAMILY PROTEIN (AFU_ORTHOLOGUE AFUA_5G14830)"/>
    <property type="match status" value="1"/>
</dbReference>
<dbReference type="AlphaFoldDB" id="A0A840L667"/>
<keyword evidence="2" id="KW-0456">Lyase</keyword>
<keyword evidence="2" id="KW-0560">Oxidoreductase</keyword>
<keyword evidence="3" id="KW-1185">Reference proteome</keyword>
<dbReference type="InterPro" id="IPR004360">
    <property type="entry name" value="Glyas_Fos-R_dOase_dom"/>
</dbReference>
<dbReference type="Gene3D" id="3.10.180.10">
    <property type="entry name" value="2,3-Dihydroxybiphenyl 1,2-Dioxygenase, domain 1"/>
    <property type="match status" value="1"/>
</dbReference>
<gene>
    <name evidence="2" type="ORF">HNP55_000203</name>
</gene>
<evidence type="ECO:0000259" key="1">
    <source>
        <dbReference type="PROSITE" id="PS51819"/>
    </source>
</evidence>
<dbReference type="Proteomes" id="UP000562027">
    <property type="component" value="Unassembled WGS sequence"/>
</dbReference>
<comment type="caution">
    <text evidence="2">The sequence shown here is derived from an EMBL/GenBank/DDBJ whole genome shotgun (WGS) entry which is preliminary data.</text>
</comment>
<evidence type="ECO:0000313" key="2">
    <source>
        <dbReference type="EMBL" id="MBB4841708.1"/>
    </source>
</evidence>
<dbReference type="GO" id="GO:0051213">
    <property type="term" value="F:dioxygenase activity"/>
    <property type="evidence" value="ECO:0007669"/>
    <property type="project" value="UniProtKB-KW"/>
</dbReference>
<feature type="domain" description="VOC" evidence="1">
    <location>
        <begin position="3"/>
        <end position="131"/>
    </location>
</feature>
<protein>
    <submittedName>
        <fullName evidence="2">Catechol 2,3-dioxygenase-like lactoylglutathione lyase family enzyme</fullName>
    </submittedName>
</protein>
<dbReference type="SUPFAM" id="SSF54593">
    <property type="entry name" value="Glyoxalase/Bleomycin resistance protein/Dihydroxybiphenyl dioxygenase"/>
    <property type="match status" value="1"/>
</dbReference>
<keyword evidence="2" id="KW-0223">Dioxygenase</keyword>
<proteinExistence type="predicted"/>
<dbReference type="PANTHER" id="PTHR35006:SF4">
    <property type="entry name" value="BLR7706 PROTEIN"/>
    <property type="match status" value="1"/>
</dbReference>
<dbReference type="InterPro" id="IPR029068">
    <property type="entry name" value="Glyas_Bleomycin-R_OHBP_Dase"/>
</dbReference>
<evidence type="ECO:0000313" key="3">
    <source>
        <dbReference type="Proteomes" id="UP000562027"/>
    </source>
</evidence>
<dbReference type="EMBL" id="JACHLP010000001">
    <property type="protein sequence ID" value="MBB4841708.1"/>
    <property type="molecule type" value="Genomic_DNA"/>
</dbReference>
<dbReference type="GO" id="GO:0016829">
    <property type="term" value="F:lyase activity"/>
    <property type="evidence" value="ECO:0007669"/>
    <property type="project" value="UniProtKB-KW"/>
</dbReference>